<reference evidence="3" key="1">
    <citation type="journal article" date="2014" name="Int. J. Syst. Evol. Microbiol.">
        <title>Complete genome sequence of Corynebacterium casei LMG S-19264T (=DSM 44701T), isolated from a smear-ripened cheese.</title>
        <authorList>
            <consortium name="US DOE Joint Genome Institute (JGI-PGF)"/>
            <person name="Walter F."/>
            <person name="Albersmeier A."/>
            <person name="Kalinowski J."/>
            <person name="Ruckert C."/>
        </authorList>
    </citation>
    <scope>NUCLEOTIDE SEQUENCE</scope>
    <source>
        <strain evidence="3">JCM 3090</strain>
    </source>
</reference>
<dbReference type="EMBL" id="BMQB01000015">
    <property type="protein sequence ID" value="GGK10780.1"/>
    <property type="molecule type" value="Genomic_DNA"/>
</dbReference>
<comment type="similarity">
    <text evidence="1">Belongs to the PemK/MazF family.</text>
</comment>
<gene>
    <name evidence="3" type="ORF">GCM10010123_45920</name>
</gene>
<keyword evidence="4" id="KW-1185">Reference proteome</keyword>
<dbReference type="AlphaFoldDB" id="A0A8J3BF90"/>
<dbReference type="Gene3D" id="2.30.30.110">
    <property type="match status" value="1"/>
</dbReference>
<dbReference type="SUPFAM" id="SSF50118">
    <property type="entry name" value="Cell growth inhibitor/plasmid maintenance toxic component"/>
    <property type="match status" value="1"/>
</dbReference>
<evidence type="ECO:0000313" key="3">
    <source>
        <dbReference type="EMBL" id="GGK10780.1"/>
    </source>
</evidence>
<evidence type="ECO:0000256" key="1">
    <source>
        <dbReference type="ARBA" id="ARBA00007521"/>
    </source>
</evidence>
<dbReference type="RefSeq" id="WP_189172303.1">
    <property type="nucleotide sequence ID" value="NZ_BMQB01000015.1"/>
</dbReference>
<organism evidence="3 4">
    <name type="scientific">Pilimelia anulata</name>
    <dbReference type="NCBI Taxonomy" id="53371"/>
    <lineage>
        <taxon>Bacteria</taxon>
        <taxon>Bacillati</taxon>
        <taxon>Actinomycetota</taxon>
        <taxon>Actinomycetes</taxon>
        <taxon>Micromonosporales</taxon>
        <taxon>Micromonosporaceae</taxon>
        <taxon>Pilimelia</taxon>
    </lineage>
</organism>
<dbReference type="InterPro" id="IPR011067">
    <property type="entry name" value="Plasmid_toxin/cell-grow_inhib"/>
</dbReference>
<dbReference type="PANTHER" id="PTHR33988">
    <property type="entry name" value="ENDORIBONUCLEASE MAZF-RELATED"/>
    <property type="match status" value="1"/>
</dbReference>
<name>A0A8J3BF90_9ACTN</name>
<proteinExistence type="inferred from homology"/>
<dbReference type="Proteomes" id="UP000649739">
    <property type="component" value="Unassembled WGS sequence"/>
</dbReference>
<dbReference type="GO" id="GO:0004521">
    <property type="term" value="F:RNA endonuclease activity"/>
    <property type="evidence" value="ECO:0007669"/>
    <property type="project" value="TreeGrafter"/>
</dbReference>
<dbReference type="GO" id="GO:0006402">
    <property type="term" value="P:mRNA catabolic process"/>
    <property type="evidence" value="ECO:0007669"/>
    <property type="project" value="TreeGrafter"/>
</dbReference>
<sequence length="114" mass="12628">MTNPTLRVQPWEVWWAQLNPQVGREQAGERPVIVVGSSLACGLPNGLVLLVPCTSTDRRLPFQPPVTLDGRAGFAMCDQVKALSLDRLVRRHRQGLLDPAQRPPIQRAVRAMLA</sequence>
<dbReference type="GO" id="GO:0003677">
    <property type="term" value="F:DNA binding"/>
    <property type="evidence" value="ECO:0007669"/>
    <property type="project" value="InterPro"/>
</dbReference>
<evidence type="ECO:0000313" key="4">
    <source>
        <dbReference type="Proteomes" id="UP000649739"/>
    </source>
</evidence>
<keyword evidence="2" id="KW-1277">Toxin-antitoxin system</keyword>
<comment type="caution">
    <text evidence="3">The sequence shown here is derived from an EMBL/GenBank/DDBJ whole genome shotgun (WGS) entry which is preliminary data.</text>
</comment>
<dbReference type="Pfam" id="PF02452">
    <property type="entry name" value="PemK_toxin"/>
    <property type="match status" value="1"/>
</dbReference>
<accession>A0A8J3BF90</accession>
<evidence type="ECO:0008006" key="5">
    <source>
        <dbReference type="Google" id="ProtNLM"/>
    </source>
</evidence>
<protein>
    <recommendedName>
        <fullName evidence="5">Type II toxin-antitoxin system PemK/MazF family toxin</fullName>
    </recommendedName>
</protein>
<reference evidence="3" key="2">
    <citation type="submission" date="2020-09" db="EMBL/GenBank/DDBJ databases">
        <authorList>
            <person name="Sun Q."/>
            <person name="Ohkuma M."/>
        </authorList>
    </citation>
    <scope>NUCLEOTIDE SEQUENCE</scope>
    <source>
        <strain evidence="3">JCM 3090</strain>
    </source>
</reference>
<dbReference type="InterPro" id="IPR003477">
    <property type="entry name" value="PemK-like"/>
</dbReference>
<dbReference type="GO" id="GO:0016075">
    <property type="term" value="P:rRNA catabolic process"/>
    <property type="evidence" value="ECO:0007669"/>
    <property type="project" value="TreeGrafter"/>
</dbReference>
<evidence type="ECO:0000256" key="2">
    <source>
        <dbReference type="ARBA" id="ARBA00022649"/>
    </source>
</evidence>